<organism evidence="1 2">
    <name type="scientific">Dreissena polymorpha</name>
    <name type="common">Zebra mussel</name>
    <name type="synonym">Mytilus polymorpha</name>
    <dbReference type="NCBI Taxonomy" id="45954"/>
    <lineage>
        <taxon>Eukaryota</taxon>
        <taxon>Metazoa</taxon>
        <taxon>Spiralia</taxon>
        <taxon>Lophotrochozoa</taxon>
        <taxon>Mollusca</taxon>
        <taxon>Bivalvia</taxon>
        <taxon>Autobranchia</taxon>
        <taxon>Heteroconchia</taxon>
        <taxon>Euheterodonta</taxon>
        <taxon>Imparidentia</taxon>
        <taxon>Neoheterodontei</taxon>
        <taxon>Myida</taxon>
        <taxon>Dreissenoidea</taxon>
        <taxon>Dreissenidae</taxon>
        <taxon>Dreissena</taxon>
    </lineage>
</organism>
<protein>
    <submittedName>
        <fullName evidence="1">Uncharacterized protein</fullName>
    </submittedName>
</protein>
<accession>A0A9D4DYZ9</accession>
<keyword evidence="2" id="KW-1185">Reference proteome</keyword>
<evidence type="ECO:0000313" key="2">
    <source>
        <dbReference type="Proteomes" id="UP000828390"/>
    </source>
</evidence>
<dbReference type="EMBL" id="JAIWYP010000009">
    <property type="protein sequence ID" value="KAH3769390.1"/>
    <property type="molecule type" value="Genomic_DNA"/>
</dbReference>
<sequence length="71" mass="7859">MSPCGSHDLPAVCNRDAITAPARILLVPRPETHRKCVFFLIFQDEPNHPKMGLLTYAASTAPAKPAQSFRR</sequence>
<reference evidence="1" key="1">
    <citation type="journal article" date="2019" name="bioRxiv">
        <title>The Genome of the Zebra Mussel, Dreissena polymorpha: A Resource for Invasive Species Research.</title>
        <authorList>
            <person name="McCartney M.A."/>
            <person name="Auch B."/>
            <person name="Kono T."/>
            <person name="Mallez S."/>
            <person name="Zhang Y."/>
            <person name="Obille A."/>
            <person name="Becker A."/>
            <person name="Abrahante J.E."/>
            <person name="Garbe J."/>
            <person name="Badalamenti J.P."/>
            <person name="Herman A."/>
            <person name="Mangelson H."/>
            <person name="Liachko I."/>
            <person name="Sullivan S."/>
            <person name="Sone E.D."/>
            <person name="Koren S."/>
            <person name="Silverstein K.A.T."/>
            <person name="Beckman K.B."/>
            <person name="Gohl D.M."/>
        </authorList>
    </citation>
    <scope>NUCLEOTIDE SEQUENCE</scope>
    <source>
        <strain evidence="1">Duluth1</strain>
        <tissue evidence="1">Whole animal</tissue>
    </source>
</reference>
<gene>
    <name evidence="1" type="ORF">DPMN_170657</name>
</gene>
<reference evidence="1" key="2">
    <citation type="submission" date="2020-11" db="EMBL/GenBank/DDBJ databases">
        <authorList>
            <person name="McCartney M.A."/>
            <person name="Auch B."/>
            <person name="Kono T."/>
            <person name="Mallez S."/>
            <person name="Becker A."/>
            <person name="Gohl D.M."/>
            <person name="Silverstein K.A.T."/>
            <person name="Koren S."/>
            <person name="Bechman K.B."/>
            <person name="Herman A."/>
            <person name="Abrahante J.E."/>
            <person name="Garbe J."/>
        </authorList>
    </citation>
    <scope>NUCLEOTIDE SEQUENCE</scope>
    <source>
        <strain evidence="1">Duluth1</strain>
        <tissue evidence="1">Whole animal</tissue>
    </source>
</reference>
<dbReference type="Proteomes" id="UP000828390">
    <property type="component" value="Unassembled WGS sequence"/>
</dbReference>
<evidence type="ECO:0000313" key="1">
    <source>
        <dbReference type="EMBL" id="KAH3769390.1"/>
    </source>
</evidence>
<dbReference type="AlphaFoldDB" id="A0A9D4DYZ9"/>
<proteinExistence type="predicted"/>
<name>A0A9D4DYZ9_DREPO</name>
<comment type="caution">
    <text evidence="1">The sequence shown here is derived from an EMBL/GenBank/DDBJ whole genome shotgun (WGS) entry which is preliminary data.</text>
</comment>